<dbReference type="InterPro" id="IPR001789">
    <property type="entry name" value="Sig_transdc_resp-reg_receiver"/>
</dbReference>
<feature type="modified residue" description="4-aspartylphosphate" evidence="6">
    <location>
        <position position="51"/>
    </location>
</feature>
<dbReference type="InterPro" id="IPR036388">
    <property type="entry name" value="WH-like_DNA-bd_sf"/>
</dbReference>
<proteinExistence type="predicted"/>
<keyword evidence="5" id="KW-0804">Transcription</keyword>
<comment type="caution">
    <text evidence="10">The sequence shown here is derived from an EMBL/GenBank/DDBJ whole genome shotgun (WGS) entry which is preliminary data.</text>
</comment>
<dbReference type="SMART" id="SM00862">
    <property type="entry name" value="Trans_reg_C"/>
    <property type="match status" value="1"/>
</dbReference>
<dbReference type="InterPro" id="IPR016032">
    <property type="entry name" value="Sig_transdc_resp-reg_C-effctor"/>
</dbReference>
<protein>
    <submittedName>
        <fullName evidence="10">Two-component system response regulator</fullName>
    </submittedName>
</protein>
<keyword evidence="3" id="KW-0805">Transcription regulation</keyword>
<dbReference type="EMBL" id="LPWA01000101">
    <property type="protein sequence ID" value="KUM26825.1"/>
    <property type="molecule type" value="Genomic_DNA"/>
</dbReference>
<dbReference type="Gene3D" id="1.10.10.10">
    <property type="entry name" value="Winged helix-like DNA-binding domain superfamily/Winged helix DNA-binding domain"/>
    <property type="match status" value="1"/>
</dbReference>
<keyword evidence="2" id="KW-0902">Two-component regulatory system</keyword>
<evidence type="ECO:0000256" key="7">
    <source>
        <dbReference type="PROSITE-ProRule" id="PRU01091"/>
    </source>
</evidence>
<evidence type="ECO:0000256" key="5">
    <source>
        <dbReference type="ARBA" id="ARBA00023163"/>
    </source>
</evidence>
<dbReference type="Proteomes" id="UP000053176">
    <property type="component" value="Unassembled WGS sequence"/>
</dbReference>
<dbReference type="InterPro" id="IPR001867">
    <property type="entry name" value="OmpR/PhoB-type_DNA-bd"/>
</dbReference>
<dbReference type="CDD" id="cd00383">
    <property type="entry name" value="trans_reg_C"/>
    <property type="match status" value="1"/>
</dbReference>
<accession>A0A117N430</accession>
<dbReference type="Gene3D" id="3.40.50.2300">
    <property type="match status" value="1"/>
</dbReference>
<dbReference type="OrthoDB" id="9802426at2"/>
<evidence type="ECO:0000256" key="6">
    <source>
        <dbReference type="PROSITE-ProRule" id="PRU00169"/>
    </source>
</evidence>
<evidence type="ECO:0000256" key="1">
    <source>
        <dbReference type="ARBA" id="ARBA00022553"/>
    </source>
</evidence>
<feature type="domain" description="Response regulatory" evidence="8">
    <location>
        <begin position="2"/>
        <end position="117"/>
    </location>
</feature>
<dbReference type="Pfam" id="PF00486">
    <property type="entry name" value="Trans_reg_C"/>
    <property type="match status" value="1"/>
</dbReference>
<keyword evidence="1 6" id="KW-0597">Phosphoprotein</keyword>
<evidence type="ECO:0000259" key="9">
    <source>
        <dbReference type="PROSITE" id="PS51755"/>
    </source>
</evidence>
<dbReference type="InterPro" id="IPR039420">
    <property type="entry name" value="WalR-like"/>
</dbReference>
<evidence type="ECO:0000256" key="2">
    <source>
        <dbReference type="ARBA" id="ARBA00023012"/>
    </source>
</evidence>
<dbReference type="Pfam" id="PF00072">
    <property type="entry name" value="Response_reg"/>
    <property type="match status" value="1"/>
</dbReference>
<dbReference type="SUPFAM" id="SSF46894">
    <property type="entry name" value="C-terminal effector domain of the bipartite response regulators"/>
    <property type="match status" value="1"/>
</dbReference>
<dbReference type="PANTHER" id="PTHR48111:SF1">
    <property type="entry name" value="TWO-COMPONENT RESPONSE REGULATOR ORR33"/>
    <property type="match status" value="1"/>
</dbReference>
<dbReference type="PROSITE" id="PS50110">
    <property type="entry name" value="RESPONSE_REGULATORY"/>
    <property type="match status" value="1"/>
</dbReference>
<feature type="domain" description="OmpR/PhoB-type" evidence="9">
    <location>
        <begin position="123"/>
        <end position="224"/>
    </location>
</feature>
<keyword evidence="4 7" id="KW-0238">DNA-binding</keyword>
<dbReference type="PROSITE" id="PS51755">
    <property type="entry name" value="OMPR_PHOB"/>
    <property type="match status" value="1"/>
</dbReference>
<feature type="DNA-binding region" description="OmpR/PhoB-type" evidence="7">
    <location>
        <begin position="123"/>
        <end position="224"/>
    </location>
</feature>
<dbReference type="GO" id="GO:0000156">
    <property type="term" value="F:phosphorelay response regulator activity"/>
    <property type="evidence" value="ECO:0007669"/>
    <property type="project" value="TreeGrafter"/>
</dbReference>
<evidence type="ECO:0000313" key="10">
    <source>
        <dbReference type="EMBL" id="KUM26825.1"/>
    </source>
</evidence>
<reference evidence="10 11" key="1">
    <citation type="submission" date="2015-12" db="EMBL/GenBank/DDBJ databases">
        <title>Draft genome sequence of Mesorhizobium sp. UFLA 01-765, a multitolerant efficient symbiont and plant-growth promoting strain isolated from Zn-mining soil using Leucaena leucocephala as a trap plant.</title>
        <authorList>
            <person name="Rangel W.M."/>
            <person name="Thijs S."/>
            <person name="Longatti S.M."/>
            <person name="Moreira F.M."/>
            <person name="Weyens N."/>
            <person name="Vangronsveld J."/>
            <person name="Van Hamme J.D."/>
            <person name="Bottos E.M."/>
            <person name="Rineau F."/>
        </authorList>
    </citation>
    <scope>NUCLEOTIDE SEQUENCE [LARGE SCALE GENOMIC DNA]</scope>
    <source>
        <strain evidence="10 11">UFLA 01-765</strain>
    </source>
</reference>
<evidence type="ECO:0000313" key="11">
    <source>
        <dbReference type="Proteomes" id="UP000053176"/>
    </source>
</evidence>
<evidence type="ECO:0000256" key="4">
    <source>
        <dbReference type="ARBA" id="ARBA00023125"/>
    </source>
</evidence>
<dbReference type="PANTHER" id="PTHR48111">
    <property type="entry name" value="REGULATOR OF RPOS"/>
    <property type="match status" value="1"/>
</dbReference>
<dbReference type="SUPFAM" id="SSF52172">
    <property type="entry name" value="CheY-like"/>
    <property type="match status" value="1"/>
</dbReference>
<sequence length="227" mass="24747">MKVLLLEDHDAMRELISGHLAQCGFVVDAVGRGGEALAAIAATRYDAMILDLGLPDIDGLEVLKRLRARATAQLPTLVVTARDAVDDRVRGLNAGADDYIIKPFDLVELEARLRAVLRRPGGREVVAQGFGRLTYDPASRQAFVDGVDLDLTRREAALLEEFIHAGARRVVVKDKLEERLYSFETDVTSNALEAVVSRLRKKLAGARAGVRIDAKRGIGYCLVGEDA</sequence>
<dbReference type="GO" id="GO:0032993">
    <property type="term" value="C:protein-DNA complex"/>
    <property type="evidence" value="ECO:0007669"/>
    <property type="project" value="TreeGrafter"/>
</dbReference>
<name>A0A117N430_RHILI</name>
<evidence type="ECO:0000256" key="3">
    <source>
        <dbReference type="ARBA" id="ARBA00023015"/>
    </source>
</evidence>
<dbReference type="GO" id="GO:0005829">
    <property type="term" value="C:cytosol"/>
    <property type="evidence" value="ECO:0007669"/>
    <property type="project" value="TreeGrafter"/>
</dbReference>
<dbReference type="GO" id="GO:0006355">
    <property type="term" value="P:regulation of DNA-templated transcription"/>
    <property type="evidence" value="ECO:0007669"/>
    <property type="project" value="InterPro"/>
</dbReference>
<evidence type="ECO:0000259" key="8">
    <source>
        <dbReference type="PROSITE" id="PS50110"/>
    </source>
</evidence>
<dbReference type="GO" id="GO:0000976">
    <property type="term" value="F:transcription cis-regulatory region binding"/>
    <property type="evidence" value="ECO:0007669"/>
    <property type="project" value="TreeGrafter"/>
</dbReference>
<organism evidence="10 11">
    <name type="scientific">Rhizobium loti</name>
    <name type="common">Mesorhizobium loti</name>
    <dbReference type="NCBI Taxonomy" id="381"/>
    <lineage>
        <taxon>Bacteria</taxon>
        <taxon>Pseudomonadati</taxon>
        <taxon>Pseudomonadota</taxon>
        <taxon>Alphaproteobacteria</taxon>
        <taxon>Hyphomicrobiales</taxon>
        <taxon>Phyllobacteriaceae</taxon>
        <taxon>Mesorhizobium</taxon>
    </lineage>
</organism>
<dbReference type="InterPro" id="IPR011006">
    <property type="entry name" value="CheY-like_superfamily"/>
</dbReference>
<dbReference type="AlphaFoldDB" id="A0A117N430"/>
<dbReference type="Gene3D" id="6.10.250.690">
    <property type="match status" value="1"/>
</dbReference>
<dbReference type="SMART" id="SM00448">
    <property type="entry name" value="REC"/>
    <property type="match status" value="1"/>
</dbReference>
<gene>
    <name evidence="10" type="ORF">AU467_18910</name>
</gene>